<dbReference type="GO" id="GO:0016616">
    <property type="term" value="F:oxidoreductase activity, acting on the CH-OH group of donors, NAD or NADP as acceptor"/>
    <property type="evidence" value="ECO:0007669"/>
    <property type="project" value="InterPro"/>
</dbReference>
<dbReference type="PANTHER" id="PTHR10366">
    <property type="entry name" value="NAD DEPENDENT EPIMERASE/DEHYDRATASE"/>
    <property type="match status" value="1"/>
</dbReference>
<dbReference type="GO" id="GO:0006694">
    <property type="term" value="P:steroid biosynthetic process"/>
    <property type="evidence" value="ECO:0007669"/>
    <property type="project" value="InterPro"/>
</dbReference>
<dbReference type="STRING" id="3469.A0A4Y7JFE3"/>
<evidence type="ECO:0000313" key="3">
    <source>
        <dbReference type="EMBL" id="RZC58730.1"/>
    </source>
</evidence>
<reference evidence="3 4" key="1">
    <citation type="journal article" date="2018" name="Science">
        <title>The opium poppy genome and morphinan production.</title>
        <authorList>
            <person name="Guo L."/>
            <person name="Winzer T."/>
            <person name="Yang X."/>
            <person name="Li Y."/>
            <person name="Ning Z."/>
            <person name="He Z."/>
            <person name="Teodor R."/>
            <person name="Lu Y."/>
            <person name="Bowser T.A."/>
            <person name="Graham I.A."/>
            <person name="Ye K."/>
        </authorList>
    </citation>
    <scope>NUCLEOTIDE SEQUENCE [LARGE SCALE GENOMIC DNA]</scope>
    <source>
        <strain evidence="4">cv. HN1</strain>
        <tissue evidence="3">Leaves</tissue>
    </source>
</reference>
<dbReference type="OMA" id="NCLSHAT"/>
<accession>A0A4Y7JFE3</accession>
<sequence>MNSSDEEKAKKHLKSLQGAESLHLFQIDLLDYDSVFSSINGTVGVFHLASPCIFETVDDPRRQLLNPAVKGTMNVLKAAKECGV</sequence>
<dbReference type="Gene3D" id="3.40.50.720">
    <property type="entry name" value="NAD(P)-binding Rossmann-like Domain"/>
    <property type="match status" value="1"/>
</dbReference>
<evidence type="ECO:0000313" key="4">
    <source>
        <dbReference type="Proteomes" id="UP000316621"/>
    </source>
</evidence>
<evidence type="ECO:0000256" key="1">
    <source>
        <dbReference type="ARBA" id="ARBA00023002"/>
    </source>
</evidence>
<dbReference type="Pfam" id="PF01073">
    <property type="entry name" value="3Beta_HSD"/>
    <property type="match status" value="1"/>
</dbReference>
<gene>
    <name evidence="3" type="ORF">C5167_006033</name>
</gene>
<dbReference type="InterPro" id="IPR050425">
    <property type="entry name" value="NAD(P)_dehydrat-like"/>
</dbReference>
<name>A0A4Y7JFE3_PAPSO</name>
<dbReference type="AlphaFoldDB" id="A0A4Y7JFE3"/>
<organism evidence="3 4">
    <name type="scientific">Papaver somniferum</name>
    <name type="common">Opium poppy</name>
    <dbReference type="NCBI Taxonomy" id="3469"/>
    <lineage>
        <taxon>Eukaryota</taxon>
        <taxon>Viridiplantae</taxon>
        <taxon>Streptophyta</taxon>
        <taxon>Embryophyta</taxon>
        <taxon>Tracheophyta</taxon>
        <taxon>Spermatophyta</taxon>
        <taxon>Magnoliopsida</taxon>
        <taxon>Ranunculales</taxon>
        <taxon>Papaveraceae</taxon>
        <taxon>Papaveroideae</taxon>
        <taxon>Papaver</taxon>
    </lineage>
</organism>
<evidence type="ECO:0000259" key="2">
    <source>
        <dbReference type="Pfam" id="PF01073"/>
    </source>
</evidence>
<dbReference type="SUPFAM" id="SSF51735">
    <property type="entry name" value="NAD(P)-binding Rossmann-fold domains"/>
    <property type="match status" value="1"/>
</dbReference>
<feature type="domain" description="3-beta hydroxysteroid dehydrogenase/isomerase" evidence="2">
    <location>
        <begin position="8"/>
        <end position="84"/>
    </location>
</feature>
<keyword evidence="4" id="KW-1185">Reference proteome</keyword>
<dbReference type="InterPro" id="IPR036291">
    <property type="entry name" value="NAD(P)-bd_dom_sf"/>
</dbReference>
<dbReference type="InterPro" id="IPR002225">
    <property type="entry name" value="3Beta_OHSteriod_DH/Estase"/>
</dbReference>
<dbReference type="EMBL" id="CM010718">
    <property type="protein sequence ID" value="RZC58730.1"/>
    <property type="molecule type" value="Genomic_DNA"/>
</dbReference>
<dbReference type="Proteomes" id="UP000316621">
    <property type="component" value="Chromosome 4"/>
</dbReference>
<protein>
    <recommendedName>
        <fullName evidence="2">3-beta hydroxysteroid dehydrogenase/isomerase domain-containing protein</fullName>
    </recommendedName>
</protein>
<keyword evidence="1" id="KW-0560">Oxidoreductase</keyword>
<dbReference type="Gramene" id="RZC58730">
    <property type="protein sequence ID" value="RZC58730"/>
    <property type="gene ID" value="C5167_006033"/>
</dbReference>
<proteinExistence type="predicted"/>
<dbReference type="PANTHER" id="PTHR10366:SF369">
    <property type="entry name" value="CINNAMOYL-COA REDUCTASE-LIKE PROTEIN"/>
    <property type="match status" value="1"/>
</dbReference>